<evidence type="ECO:0000313" key="5">
    <source>
        <dbReference type="EMBL" id="GBF95091.1"/>
    </source>
</evidence>
<evidence type="ECO:0000313" key="6">
    <source>
        <dbReference type="Proteomes" id="UP000247498"/>
    </source>
</evidence>
<keyword evidence="3" id="KW-0539">Nucleus</keyword>
<organism evidence="5 6">
    <name type="scientific">Raphidocelis subcapitata</name>
    <dbReference type="NCBI Taxonomy" id="307507"/>
    <lineage>
        <taxon>Eukaryota</taxon>
        <taxon>Viridiplantae</taxon>
        <taxon>Chlorophyta</taxon>
        <taxon>core chlorophytes</taxon>
        <taxon>Chlorophyceae</taxon>
        <taxon>CS clade</taxon>
        <taxon>Sphaeropleales</taxon>
        <taxon>Selenastraceae</taxon>
        <taxon>Raphidocelis</taxon>
    </lineage>
</organism>
<feature type="region of interest" description="Disordered" evidence="4">
    <location>
        <begin position="95"/>
        <end position="119"/>
    </location>
</feature>
<dbReference type="GO" id="GO:0030688">
    <property type="term" value="C:preribosome, small subunit precursor"/>
    <property type="evidence" value="ECO:0007669"/>
    <property type="project" value="InterPro"/>
</dbReference>
<feature type="region of interest" description="Disordered" evidence="4">
    <location>
        <begin position="143"/>
        <end position="198"/>
    </location>
</feature>
<reference evidence="5 6" key="1">
    <citation type="journal article" date="2018" name="Sci. Rep.">
        <title>Raphidocelis subcapitata (=Pseudokirchneriella subcapitata) provides an insight into genome evolution and environmental adaptations in the Sphaeropleales.</title>
        <authorList>
            <person name="Suzuki S."/>
            <person name="Yamaguchi H."/>
            <person name="Nakajima N."/>
            <person name="Kawachi M."/>
        </authorList>
    </citation>
    <scope>NUCLEOTIDE SEQUENCE [LARGE SCALE GENOMIC DNA]</scope>
    <source>
        <strain evidence="5 6">NIES-35</strain>
    </source>
</reference>
<comment type="caution">
    <text evidence="5">The sequence shown here is derived from an EMBL/GenBank/DDBJ whole genome shotgun (WGS) entry which is preliminary data.</text>
</comment>
<protein>
    <recommendedName>
        <fullName evidence="7">Ribosome biogenesis protein SLX9</fullName>
    </recommendedName>
</protein>
<dbReference type="STRING" id="307507.A0A2V0P5D5"/>
<feature type="region of interest" description="Disordered" evidence="4">
    <location>
        <begin position="1"/>
        <end position="41"/>
    </location>
</feature>
<gene>
    <name evidence="5" type="ORF">Rsub_07675</name>
</gene>
<dbReference type="InParanoid" id="A0A2V0P5D5"/>
<evidence type="ECO:0000256" key="3">
    <source>
        <dbReference type="ARBA" id="ARBA00023242"/>
    </source>
</evidence>
<sequence length="198" mass="20927">MVKRKVGGAQRYRRAAAGGEGEGGGAEAAQPGPLPPQHVQRKVNRKVKFLERVAASKKAALAATGGGVAKKRKAKSKPLPTLDSLAGALSAVEAAVSDSKASKAKQSDKGRGSSVKRLKARRAIALTETQRLQAVMEHPSFKADPLAAISHHLQATLPPPPPTAAAPKPQGSKQARKAGKQRQRLRQERQQQHMQTDG</sequence>
<evidence type="ECO:0000256" key="4">
    <source>
        <dbReference type="SAM" id="MobiDB-lite"/>
    </source>
</evidence>
<dbReference type="GO" id="GO:0030686">
    <property type="term" value="C:90S preribosome"/>
    <property type="evidence" value="ECO:0007669"/>
    <property type="project" value="InterPro"/>
</dbReference>
<feature type="compositionally biased region" description="Basic residues" evidence="4">
    <location>
        <begin position="174"/>
        <end position="184"/>
    </location>
</feature>
<proteinExistence type="inferred from homology"/>
<dbReference type="GO" id="GO:0000462">
    <property type="term" value="P:maturation of SSU-rRNA from tricistronic rRNA transcript (SSU-rRNA, 5.8S rRNA, LSU-rRNA)"/>
    <property type="evidence" value="ECO:0007669"/>
    <property type="project" value="InterPro"/>
</dbReference>
<feature type="compositionally biased region" description="Basic residues" evidence="4">
    <location>
        <begin position="1"/>
        <end position="14"/>
    </location>
</feature>
<comment type="similarity">
    <text evidence="2">Belongs to the SLX9 family.</text>
</comment>
<evidence type="ECO:0008006" key="7">
    <source>
        <dbReference type="Google" id="ProtNLM"/>
    </source>
</evidence>
<name>A0A2V0P5D5_9CHLO</name>
<dbReference type="InterPro" id="IPR028160">
    <property type="entry name" value="Slx9-like"/>
</dbReference>
<dbReference type="EMBL" id="BDRX01000060">
    <property type="protein sequence ID" value="GBF95091.1"/>
    <property type="molecule type" value="Genomic_DNA"/>
</dbReference>
<dbReference type="PANTHER" id="PTHR31109">
    <property type="entry name" value="PROTEIN FAM207A"/>
    <property type="match status" value="1"/>
</dbReference>
<dbReference type="PANTHER" id="PTHR31109:SF2">
    <property type="entry name" value="RIBOSOME BIOGENESIS PROTEIN SLX9 HOMOLOG"/>
    <property type="match status" value="1"/>
</dbReference>
<keyword evidence="6" id="KW-1185">Reference proteome</keyword>
<dbReference type="GO" id="GO:0005730">
    <property type="term" value="C:nucleolus"/>
    <property type="evidence" value="ECO:0007669"/>
    <property type="project" value="UniProtKB-SubCell"/>
</dbReference>
<evidence type="ECO:0000256" key="2">
    <source>
        <dbReference type="ARBA" id="ARBA00011022"/>
    </source>
</evidence>
<dbReference type="Proteomes" id="UP000247498">
    <property type="component" value="Unassembled WGS sequence"/>
</dbReference>
<dbReference type="AlphaFoldDB" id="A0A2V0P5D5"/>
<dbReference type="FunCoup" id="A0A2V0P5D5">
    <property type="interactions" value="275"/>
</dbReference>
<evidence type="ECO:0000256" key="1">
    <source>
        <dbReference type="ARBA" id="ARBA00004604"/>
    </source>
</evidence>
<dbReference type="Pfam" id="PF15341">
    <property type="entry name" value="SLX9"/>
    <property type="match status" value="1"/>
</dbReference>
<dbReference type="OrthoDB" id="18703at2759"/>
<comment type="subcellular location">
    <subcellularLocation>
        <location evidence="1">Nucleus</location>
        <location evidence="1">Nucleolus</location>
    </subcellularLocation>
</comment>
<accession>A0A2V0P5D5</accession>
<feature type="region of interest" description="Disordered" evidence="4">
    <location>
        <begin position="61"/>
        <end position="80"/>
    </location>
</feature>